<evidence type="ECO:0000256" key="3">
    <source>
        <dbReference type="ARBA" id="ARBA00022692"/>
    </source>
</evidence>
<dbReference type="InterPro" id="IPR009038">
    <property type="entry name" value="GOLD_dom"/>
</dbReference>
<name>A0A9P3HLB9_9FUNG</name>
<evidence type="ECO:0000313" key="13">
    <source>
        <dbReference type="Proteomes" id="UP000827284"/>
    </source>
</evidence>
<dbReference type="PANTHER" id="PTHR22811">
    <property type="entry name" value="TRANSMEMBRANE EMP24 DOMAIN-CONTAINING PROTEIN"/>
    <property type="match status" value="1"/>
</dbReference>
<feature type="transmembrane region" description="Helical" evidence="9">
    <location>
        <begin position="196"/>
        <end position="216"/>
    </location>
</feature>
<keyword evidence="8" id="KW-0175">Coiled coil</keyword>
<reference evidence="12" key="2">
    <citation type="journal article" date="2022" name="Microbiol. Resour. Announc.">
        <title>Whole-Genome Sequence of Entomortierella parvispora E1425, a Mucoromycotan Fungus Associated with Burkholderiaceae-Related Endosymbiotic Bacteria.</title>
        <authorList>
            <person name="Herlambang A."/>
            <person name="Guo Y."/>
            <person name="Takashima Y."/>
            <person name="Narisawa K."/>
            <person name="Ohta H."/>
            <person name="Nishizawa T."/>
        </authorList>
    </citation>
    <scope>NUCLEOTIDE SEQUENCE</scope>
    <source>
        <strain evidence="12">E1425</strain>
    </source>
</reference>
<feature type="domain" description="GOLD" evidence="11">
    <location>
        <begin position="44"/>
        <end position="138"/>
    </location>
</feature>
<feature type="chain" id="PRO_5040306168" evidence="10">
    <location>
        <begin position="30"/>
        <end position="227"/>
    </location>
</feature>
<accession>A0A9P3HLB9</accession>
<comment type="similarity">
    <text evidence="2 7">Belongs to the EMP24/GP25L family.</text>
</comment>
<evidence type="ECO:0000256" key="1">
    <source>
        <dbReference type="ARBA" id="ARBA00004479"/>
    </source>
</evidence>
<dbReference type="PROSITE" id="PS50866">
    <property type="entry name" value="GOLD"/>
    <property type="match status" value="1"/>
</dbReference>
<keyword evidence="13" id="KW-1185">Reference proteome</keyword>
<dbReference type="EMBL" id="BQFW01000015">
    <property type="protein sequence ID" value="GJJ78613.1"/>
    <property type="molecule type" value="Genomic_DNA"/>
</dbReference>
<keyword evidence="5 9" id="KW-1133">Transmembrane helix</keyword>
<dbReference type="AlphaFoldDB" id="A0A9P3HLB9"/>
<evidence type="ECO:0000313" key="12">
    <source>
        <dbReference type="EMBL" id="GJJ78613.1"/>
    </source>
</evidence>
<evidence type="ECO:0000256" key="10">
    <source>
        <dbReference type="SAM" id="SignalP"/>
    </source>
</evidence>
<evidence type="ECO:0000256" key="6">
    <source>
        <dbReference type="ARBA" id="ARBA00023136"/>
    </source>
</evidence>
<evidence type="ECO:0000256" key="7">
    <source>
        <dbReference type="RuleBase" id="RU003827"/>
    </source>
</evidence>
<evidence type="ECO:0000259" key="11">
    <source>
        <dbReference type="PROSITE" id="PS50866"/>
    </source>
</evidence>
<reference evidence="12" key="1">
    <citation type="submission" date="2021-11" db="EMBL/GenBank/DDBJ databases">
        <authorList>
            <person name="Herlambang A."/>
            <person name="Guo Y."/>
            <person name="Takashima Y."/>
            <person name="Nishizawa T."/>
        </authorList>
    </citation>
    <scope>NUCLEOTIDE SEQUENCE</scope>
    <source>
        <strain evidence="12">E1425</strain>
    </source>
</reference>
<feature type="coiled-coil region" evidence="8">
    <location>
        <begin position="159"/>
        <end position="193"/>
    </location>
</feature>
<keyword evidence="3 7" id="KW-0812">Transmembrane</keyword>
<comment type="caution">
    <text evidence="12">The sequence shown here is derived from an EMBL/GenBank/DDBJ whole genome shotgun (WGS) entry which is preliminary data.</text>
</comment>
<evidence type="ECO:0000256" key="5">
    <source>
        <dbReference type="ARBA" id="ARBA00022989"/>
    </source>
</evidence>
<dbReference type="Proteomes" id="UP000827284">
    <property type="component" value="Unassembled WGS sequence"/>
</dbReference>
<evidence type="ECO:0000256" key="9">
    <source>
        <dbReference type="SAM" id="Phobius"/>
    </source>
</evidence>
<keyword evidence="4 10" id="KW-0732">Signal</keyword>
<feature type="signal peptide" evidence="10">
    <location>
        <begin position="1"/>
        <end position="29"/>
    </location>
</feature>
<protein>
    <submittedName>
        <fullName evidence="12">P24 family protein delta-1</fullName>
    </submittedName>
</protein>
<proteinExistence type="inferred from homology"/>
<evidence type="ECO:0000256" key="4">
    <source>
        <dbReference type="ARBA" id="ARBA00022729"/>
    </source>
</evidence>
<dbReference type="InterPro" id="IPR015720">
    <property type="entry name" value="Emp24-like"/>
</dbReference>
<keyword evidence="6 9" id="KW-0472">Membrane</keyword>
<dbReference type="Pfam" id="PF01105">
    <property type="entry name" value="EMP24_GP25L"/>
    <property type="match status" value="1"/>
</dbReference>
<organism evidence="12 13">
    <name type="scientific">Entomortierella parvispora</name>
    <dbReference type="NCBI Taxonomy" id="205924"/>
    <lineage>
        <taxon>Eukaryota</taxon>
        <taxon>Fungi</taxon>
        <taxon>Fungi incertae sedis</taxon>
        <taxon>Mucoromycota</taxon>
        <taxon>Mortierellomycotina</taxon>
        <taxon>Mortierellomycetes</taxon>
        <taxon>Mortierellales</taxon>
        <taxon>Mortierellaceae</taxon>
        <taxon>Entomortierella</taxon>
    </lineage>
</organism>
<evidence type="ECO:0000256" key="2">
    <source>
        <dbReference type="ARBA" id="ARBA00007104"/>
    </source>
</evidence>
<sequence>MTRLNVATVAMAVALTLLAKLSMVPRAEAIKFELQGQHYSDSVPHCVSHYVDDETDVVVKIMVGNGVHQKVSVEITDDSEHLNQMWGKDNLSGELSRASFQTKQAGDIIACFTNVLSDDVNPDPRYFRNVDVDFDIGSETKDYDALAKAEKLKPMEMELRKMEDMVQDIIENMEHLQQREERMRNTNESTNARVQWFSTLTMVVLVTLGVWQIFYLKRFFRKKRLID</sequence>
<evidence type="ECO:0000256" key="8">
    <source>
        <dbReference type="SAM" id="Coils"/>
    </source>
</evidence>
<gene>
    <name evidence="12" type="ORF">EMPS_10972</name>
</gene>
<dbReference type="SMART" id="SM01190">
    <property type="entry name" value="EMP24_GP25L"/>
    <property type="match status" value="1"/>
</dbReference>
<dbReference type="OrthoDB" id="759142at2759"/>
<dbReference type="GO" id="GO:0016020">
    <property type="term" value="C:membrane"/>
    <property type="evidence" value="ECO:0007669"/>
    <property type="project" value="UniProtKB-SubCell"/>
</dbReference>
<comment type="subcellular location">
    <subcellularLocation>
        <location evidence="1 7">Membrane</location>
        <topology evidence="1 7">Single-pass type I membrane protein</topology>
    </subcellularLocation>
</comment>